<evidence type="ECO:0000313" key="1">
    <source>
        <dbReference type="EMBL" id="MDY3562598.1"/>
    </source>
</evidence>
<dbReference type="PANTHER" id="PTHR43019">
    <property type="entry name" value="SERINE ENDOPROTEASE DEGS"/>
    <property type="match status" value="1"/>
</dbReference>
<dbReference type="InterPro" id="IPR009003">
    <property type="entry name" value="Peptidase_S1_PA"/>
</dbReference>
<dbReference type="Gene3D" id="1.25.40.10">
    <property type="entry name" value="Tetratricopeptide repeat domain"/>
    <property type="match status" value="1"/>
</dbReference>
<dbReference type="Gene3D" id="2.40.10.10">
    <property type="entry name" value="Trypsin-like serine proteases"/>
    <property type="match status" value="2"/>
</dbReference>
<dbReference type="Proteomes" id="UP001272242">
    <property type="component" value="Unassembled WGS sequence"/>
</dbReference>
<dbReference type="InterPro" id="IPR043504">
    <property type="entry name" value="Peptidase_S1_PA_chymotrypsin"/>
</dbReference>
<comment type="caution">
    <text evidence="1">The sequence shown here is derived from an EMBL/GenBank/DDBJ whole genome shotgun (WGS) entry which is preliminary data.</text>
</comment>
<sequence>MWLTLLVAASLAEPSLSSCAWVRAENDSAGTGFVVGTDTRLLVTCRHVVADRKNVDVFFPWVRDGSLVTDRAEYLRNRSKLRELGLLVTGTVLKTSDEFDLALLALDSLPRGTRAVTFATEVPPPGTELCVIGNRLDLDTVWNVTRGPLRTSGQLRDGYFWRGKKLALNANALIAQFPTEEGDSGGPVFNPRGEVVGANCALRRACPLASVLISATDIRAFLRSPAEPAKPARPVPVAEALTRATVWVKPTATDVHLAGVLIEPDVVLTAARGLTAGGCVGIALPIREGDHWVSERDAYADPLGLYLQGVWRSGTVLARDTGRDLALVQLDSTPRALKPLPLAERVPAAGEALHALSHPSGLEFAWVYSSGSVRQRGNVALDIGERAPRVEVLVCQLPAQAGSPGGPVTNAAGELVGILSSREGAQQVGYAVTADEIRAFLDEARRNTPPTSLAGLLTRLEAVPRTQRVVWARALARQADAHRVAGRLADAQRQCEAAISLDAGCPDARLCRSRMLAAEPALAELDAAVEAGPFHRDVLLRRSALAREVKDFRKARGDAARVLDAFPADTDAREALALAYLGLGDDAKAATALGESVRADPARMKSVAGIILAHAAVLEQKFPDTPGTAANWLASALTGVQKGTRSPHRRTAIADALKAAGAAKDDATRLAQLRAWVDKER</sequence>
<dbReference type="PANTHER" id="PTHR43019:SF23">
    <property type="entry name" value="PROTEASE DO-LIKE 5, CHLOROPLASTIC"/>
    <property type="match status" value="1"/>
</dbReference>
<dbReference type="InterPro" id="IPR011990">
    <property type="entry name" value="TPR-like_helical_dom_sf"/>
</dbReference>
<organism evidence="1 2">
    <name type="scientific">Gemmata algarum</name>
    <dbReference type="NCBI Taxonomy" id="2975278"/>
    <lineage>
        <taxon>Bacteria</taxon>
        <taxon>Pseudomonadati</taxon>
        <taxon>Planctomycetota</taxon>
        <taxon>Planctomycetia</taxon>
        <taxon>Gemmatales</taxon>
        <taxon>Gemmataceae</taxon>
        <taxon>Gemmata</taxon>
    </lineage>
</organism>
<evidence type="ECO:0000313" key="2">
    <source>
        <dbReference type="Proteomes" id="UP001272242"/>
    </source>
</evidence>
<dbReference type="EMBL" id="JAXBLV010000218">
    <property type="protein sequence ID" value="MDY3562598.1"/>
    <property type="molecule type" value="Genomic_DNA"/>
</dbReference>
<keyword evidence="2" id="KW-1185">Reference proteome</keyword>
<dbReference type="SUPFAM" id="SSF50494">
    <property type="entry name" value="Trypsin-like serine proteases"/>
    <property type="match status" value="2"/>
</dbReference>
<proteinExistence type="predicted"/>
<dbReference type="SUPFAM" id="SSF48452">
    <property type="entry name" value="TPR-like"/>
    <property type="match status" value="1"/>
</dbReference>
<dbReference type="RefSeq" id="WP_320688909.1">
    <property type="nucleotide sequence ID" value="NZ_JAXBLV010000218.1"/>
</dbReference>
<protein>
    <submittedName>
        <fullName evidence="1">Trypsin-like peptidase domain-containing protein</fullName>
    </submittedName>
</protein>
<name>A0ABU5F652_9BACT</name>
<dbReference type="Pfam" id="PF13365">
    <property type="entry name" value="Trypsin_2"/>
    <property type="match status" value="2"/>
</dbReference>
<accession>A0ABU5F652</accession>
<dbReference type="Gene3D" id="2.40.10.120">
    <property type="match status" value="1"/>
</dbReference>
<reference evidence="2" key="1">
    <citation type="journal article" date="2023" name="Mar. Drugs">
        <title>Gemmata algarum, a Novel Planctomycete Isolated from an Algal Mat, Displays Antimicrobial Activity.</title>
        <authorList>
            <person name="Kumar G."/>
            <person name="Kallscheuer N."/>
            <person name="Kashif M."/>
            <person name="Ahamad S."/>
            <person name="Jagadeeshwari U."/>
            <person name="Pannikurungottu S."/>
            <person name="Haufschild T."/>
            <person name="Kabuu M."/>
            <person name="Sasikala C."/>
            <person name="Jogler C."/>
            <person name="Ramana C."/>
        </authorList>
    </citation>
    <scope>NUCLEOTIDE SEQUENCE [LARGE SCALE GENOMIC DNA]</scope>
    <source>
        <strain evidence="2">JC673</strain>
    </source>
</reference>
<gene>
    <name evidence="1" type="ORF">R5W23_004064</name>
</gene>